<reference evidence="4 5" key="1">
    <citation type="submission" date="2020-08" db="EMBL/GenBank/DDBJ databases">
        <title>Acidobacteriota in marine sediments use diverse sulfur dissimilation pathways.</title>
        <authorList>
            <person name="Wasmund K."/>
        </authorList>
    </citation>
    <scope>NUCLEOTIDE SEQUENCE [LARGE SCALE GENOMIC DNA]</scope>
    <source>
        <strain evidence="4">MAG AM4</strain>
    </source>
</reference>
<feature type="domain" description="Cytochrome c-552/4" evidence="3">
    <location>
        <begin position="32"/>
        <end position="69"/>
    </location>
</feature>
<dbReference type="SUPFAM" id="SSF48695">
    <property type="entry name" value="Multiheme cytochromes"/>
    <property type="match status" value="1"/>
</dbReference>
<dbReference type="GO" id="GO:0016491">
    <property type="term" value="F:oxidoreductase activity"/>
    <property type="evidence" value="ECO:0007669"/>
    <property type="project" value="TreeGrafter"/>
</dbReference>
<dbReference type="Pfam" id="PF13435">
    <property type="entry name" value="Cytochrome_C554"/>
    <property type="match status" value="1"/>
</dbReference>
<protein>
    <submittedName>
        <fullName evidence="4">Cytochrome c3 family protein</fullName>
    </submittedName>
</protein>
<accession>A0A8J6Y5C5</accession>
<evidence type="ECO:0000259" key="3">
    <source>
        <dbReference type="Pfam" id="PF13435"/>
    </source>
</evidence>
<proteinExistence type="predicted"/>
<dbReference type="Gene3D" id="1.10.780.10">
    <property type="entry name" value="Hydroxylamine Oxidoreductase, Chain A, domain 1"/>
    <property type="match status" value="1"/>
</dbReference>
<dbReference type="InterPro" id="IPR036280">
    <property type="entry name" value="Multihaem_cyt_sf"/>
</dbReference>
<dbReference type="Pfam" id="PF13447">
    <property type="entry name" value="Multi-haem_cyto"/>
    <property type="match status" value="1"/>
</dbReference>
<dbReference type="InterPro" id="IPR023155">
    <property type="entry name" value="Cyt_c-552/4"/>
</dbReference>
<evidence type="ECO:0000313" key="5">
    <source>
        <dbReference type="Proteomes" id="UP000648239"/>
    </source>
</evidence>
<gene>
    <name evidence="4" type="ORF">IFK94_04660</name>
</gene>
<sequence>MIRIVKIVALFAAIALATIAAGTESGLPKALTEVTKECVGCHAEANPGMYQQWGASKHYGANVGCYECHAANKGDIDLLRDGIHDDYGIATIVSPLDCARCHEQESDEFQNSHHSKAGRIMGSLDNMLAEVVEGNNGMVTPLFPAGISAAAVNGCWQCHGSEIRVDPETGKLDPATWPNTGIGRVNPDGSEGSCAACHSRHSFSVALARRPENCGKCHLGPDHPQYEIYQESKHGIAYNANQGAMNLESSKWIVGEDYTAAPTCATCHMSATKTQALSHNIGLRIKWNNRPPISKLSHETDKKWNLSSASITADTRRENMIDVCLSCHQQTFVDNFFIQYEALITLYEDKYAKPGLNLYAAATAVLKTDPTYAKFNHPIDFIWFELWHHEGRRARHAASMMAPDYTHWHGTYDLAKNWLSEYIPEIKEIIHKYEHNDNAREQVANLKVVLAEVQNSDGWKWSINKEDPAVKEAREKRQAEFKERYK</sequence>
<keyword evidence="1 2" id="KW-0732">Signal</keyword>
<evidence type="ECO:0000256" key="1">
    <source>
        <dbReference type="ARBA" id="ARBA00022729"/>
    </source>
</evidence>
<name>A0A8J6Y5C5_9BACT</name>
<feature type="chain" id="PRO_5035187558" evidence="2">
    <location>
        <begin position="21"/>
        <end position="486"/>
    </location>
</feature>
<dbReference type="InterPro" id="IPR051829">
    <property type="entry name" value="Multiheme_Cytochr_ET"/>
</dbReference>
<evidence type="ECO:0000256" key="2">
    <source>
        <dbReference type="SAM" id="SignalP"/>
    </source>
</evidence>
<dbReference type="PANTHER" id="PTHR35038">
    <property type="entry name" value="DISSIMILATORY SULFITE REDUCTASE SIRA"/>
    <property type="match status" value="1"/>
</dbReference>
<dbReference type="EMBL" id="JACXWD010000009">
    <property type="protein sequence ID" value="MBD3867400.1"/>
    <property type="molecule type" value="Genomic_DNA"/>
</dbReference>
<comment type="caution">
    <text evidence="4">The sequence shown here is derived from an EMBL/GenBank/DDBJ whole genome shotgun (WGS) entry which is preliminary data.</text>
</comment>
<dbReference type="AlphaFoldDB" id="A0A8J6Y5C5"/>
<dbReference type="PANTHER" id="PTHR35038:SF6">
    <property type="entry name" value="SURFACE LOCALIZED DECAHEME CYTOCHROME C LIPOPROTEIN"/>
    <property type="match status" value="1"/>
</dbReference>
<dbReference type="Gene3D" id="1.20.850.10">
    <property type="entry name" value="Hydroxylamine Oxidoreductase, Chain A, domain 2"/>
    <property type="match status" value="1"/>
</dbReference>
<dbReference type="Proteomes" id="UP000648239">
    <property type="component" value="Unassembled WGS sequence"/>
</dbReference>
<evidence type="ECO:0000313" key="4">
    <source>
        <dbReference type="EMBL" id="MBD3867400.1"/>
    </source>
</evidence>
<feature type="signal peptide" evidence="2">
    <location>
        <begin position="1"/>
        <end position="20"/>
    </location>
</feature>
<organism evidence="4 5">
    <name type="scientific">Candidatus Polarisedimenticola svalbardensis</name>
    <dbReference type="NCBI Taxonomy" id="2886004"/>
    <lineage>
        <taxon>Bacteria</taxon>
        <taxon>Pseudomonadati</taxon>
        <taxon>Acidobacteriota</taxon>
        <taxon>Candidatus Polarisedimenticolia</taxon>
        <taxon>Candidatus Polarisedimenticolales</taxon>
        <taxon>Candidatus Polarisedimenticolaceae</taxon>
        <taxon>Candidatus Polarisedimenticola</taxon>
    </lineage>
</organism>